<evidence type="ECO:0000313" key="3">
    <source>
        <dbReference type="Proteomes" id="UP001057738"/>
    </source>
</evidence>
<dbReference type="Proteomes" id="UP001057738">
    <property type="component" value="Chromosome"/>
</dbReference>
<name>A0ABY5PPL5_9ACTN</name>
<dbReference type="InterPro" id="IPR002108">
    <property type="entry name" value="ADF-H"/>
</dbReference>
<accession>A0ABY5PPL5</accession>
<proteinExistence type="predicted"/>
<protein>
    <submittedName>
        <fullName evidence="2">Cofilin family protein</fullName>
    </submittedName>
</protein>
<dbReference type="RefSeq" id="WP_183066138.1">
    <property type="nucleotide sequence ID" value="NZ_CP102514.1"/>
</dbReference>
<organism evidence="2 3">
    <name type="scientific">Streptomyces yangpuensis</name>
    <dbReference type="NCBI Taxonomy" id="1648182"/>
    <lineage>
        <taxon>Bacteria</taxon>
        <taxon>Bacillati</taxon>
        <taxon>Actinomycetota</taxon>
        <taxon>Actinomycetes</taxon>
        <taxon>Kitasatosporales</taxon>
        <taxon>Streptomycetaceae</taxon>
        <taxon>Streptomyces</taxon>
    </lineage>
</organism>
<feature type="domain" description="ADF-H" evidence="1">
    <location>
        <begin position="3"/>
        <end position="133"/>
    </location>
</feature>
<gene>
    <name evidence="2" type="ORF">NRK68_01055</name>
</gene>
<dbReference type="SUPFAM" id="SSF55753">
    <property type="entry name" value="Actin depolymerizing proteins"/>
    <property type="match status" value="1"/>
</dbReference>
<keyword evidence="3" id="KW-1185">Reference proteome</keyword>
<dbReference type="Gene3D" id="3.40.20.10">
    <property type="entry name" value="Severin"/>
    <property type="match status" value="1"/>
</dbReference>
<dbReference type="EMBL" id="CP102514">
    <property type="protein sequence ID" value="UUY45924.1"/>
    <property type="molecule type" value="Genomic_DNA"/>
</dbReference>
<dbReference type="Pfam" id="PF00241">
    <property type="entry name" value="Cofilin_ADF"/>
    <property type="match status" value="1"/>
</dbReference>
<reference evidence="2" key="1">
    <citation type="submission" date="2022-08" db="EMBL/GenBank/DDBJ databases">
        <authorList>
            <person name="Tian L."/>
        </authorList>
    </citation>
    <scope>NUCLEOTIDE SEQUENCE</scope>
    <source>
        <strain evidence="2">CM253</strain>
    </source>
</reference>
<dbReference type="PROSITE" id="PS51263">
    <property type="entry name" value="ADF_H"/>
    <property type="match status" value="1"/>
</dbReference>
<evidence type="ECO:0000259" key="1">
    <source>
        <dbReference type="PROSITE" id="PS51263"/>
    </source>
</evidence>
<dbReference type="InterPro" id="IPR029006">
    <property type="entry name" value="ADF-H/Gelsolin-like_dom_sf"/>
</dbReference>
<dbReference type="GeneID" id="95572026"/>
<evidence type="ECO:0000313" key="2">
    <source>
        <dbReference type="EMBL" id="UUY45924.1"/>
    </source>
</evidence>
<sequence>MKGPIRLSEALLTALQHLREKREINTVTLRCSDAPDVLIAEAEGNLTHEELVQALPVDEPRLVLHELAFASPEGTRKHAQLLIFWMPPAAGEQEDTYTAGFTALKEHLTDVRVHLTARRANQLEYRRLVSLAG</sequence>